<evidence type="ECO:0000256" key="4">
    <source>
        <dbReference type="ARBA" id="ARBA00049872"/>
    </source>
</evidence>
<dbReference type="EMBL" id="JADCSA010000003">
    <property type="protein sequence ID" value="MBE7323912.1"/>
    <property type="molecule type" value="Genomic_DNA"/>
</dbReference>
<evidence type="ECO:0000313" key="8">
    <source>
        <dbReference type="Proteomes" id="UP000756387"/>
    </source>
</evidence>
<dbReference type="NCBIfam" id="TIGR02352">
    <property type="entry name" value="thiamin_ThiO"/>
    <property type="match status" value="1"/>
</dbReference>
<keyword evidence="2" id="KW-0784">Thiamine biosynthesis</keyword>
<evidence type="ECO:0000256" key="5">
    <source>
        <dbReference type="ARBA" id="ARBA00050018"/>
    </source>
</evidence>
<reference evidence="7 8" key="1">
    <citation type="submission" date="2020-10" db="EMBL/GenBank/DDBJ databases">
        <title>Nocardioides sp. isolated from sludge.</title>
        <authorList>
            <person name="Zhang X."/>
        </authorList>
    </citation>
    <scope>NUCLEOTIDE SEQUENCE [LARGE SCALE GENOMIC DNA]</scope>
    <source>
        <strain evidence="7 8">Y6</strain>
    </source>
</reference>
<evidence type="ECO:0000259" key="6">
    <source>
        <dbReference type="Pfam" id="PF01266"/>
    </source>
</evidence>
<evidence type="ECO:0000256" key="3">
    <source>
        <dbReference type="ARBA" id="ARBA00023002"/>
    </source>
</evidence>
<dbReference type="EC" id="1.4.3.19" evidence="5"/>
<comment type="caution">
    <text evidence="7">The sequence shown here is derived from an EMBL/GenBank/DDBJ whole genome shotgun (WGS) entry which is preliminary data.</text>
</comment>
<dbReference type="Proteomes" id="UP000756387">
    <property type="component" value="Unassembled WGS sequence"/>
</dbReference>
<evidence type="ECO:0000256" key="2">
    <source>
        <dbReference type="ARBA" id="ARBA00022977"/>
    </source>
</evidence>
<sequence length="352" mass="37325">MTTTGQRSGLRVTVLGAGIIGLACADELRRRGHRVRVLDPAPCSGATHAAAGMLAPDAEVWHGEPDLHAHGRASARLWHTWAERLGLTLHTRGTLLVGHDAADLQEVTRQADLLAGLGSAPRALDRRSVGELEPGLARVAGGHLLRDDLAVDPREAVDALRGRLSDAIEPTPGDLTPRTTRGADAVVVATGARLPAPFTHLVRRVRGEVVRVRSDDPPTHVVRAVVRGHSVYLVPRADGQVVVGATSEEHDAPAQVTAGGVLRLLHAARQLWPALDRATFVEALARDRPGTPDNRPLVGPTHLPGVVLAAGHHRHGVLLAPLTAHLVADHLAGGDLIDAWHPQRFTTGRTPC</sequence>
<protein>
    <recommendedName>
        <fullName evidence="5">glycine oxidase</fullName>
        <ecNumber evidence="5">1.4.3.19</ecNumber>
    </recommendedName>
</protein>
<name>A0ABR9RRU9_9ACTN</name>
<dbReference type="GO" id="GO:0043799">
    <property type="term" value="F:glycine oxidase activity"/>
    <property type="evidence" value="ECO:0007669"/>
    <property type="project" value="UniProtKB-EC"/>
</dbReference>
<accession>A0ABR9RRU9</accession>
<keyword evidence="8" id="KW-1185">Reference proteome</keyword>
<proteinExistence type="predicted"/>
<dbReference type="SUPFAM" id="SSF54373">
    <property type="entry name" value="FAD-linked reductases, C-terminal domain"/>
    <property type="match status" value="1"/>
</dbReference>
<dbReference type="InterPro" id="IPR012727">
    <property type="entry name" value="Gly_oxidase_ThiO"/>
</dbReference>
<organism evidence="7 8">
    <name type="scientific">Nocardioides malaquae</name>
    <dbReference type="NCBI Taxonomy" id="2773426"/>
    <lineage>
        <taxon>Bacteria</taxon>
        <taxon>Bacillati</taxon>
        <taxon>Actinomycetota</taxon>
        <taxon>Actinomycetes</taxon>
        <taxon>Propionibacteriales</taxon>
        <taxon>Nocardioidaceae</taxon>
        <taxon>Nocardioides</taxon>
    </lineage>
</organism>
<feature type="domain" description="FAD dependent oxidoreductase" evidence="6">
    <location>
        <begin position="11"/>
        <end position="329"/>
    </location>
</feature>
<dbReference type="SUPFAM" id="SSF51905">
    <property type="entry name" value="FAD/NAD(P)-binding domain"/>
    <property type="match status" value="1"/>
</dbReference>
<dbReference type="PANTHER" id="PTHR13847:SF289">
    <property type="entry name" value="GLYCINE OXIDASE"/>
    <property type="match status" value="1"/>
</dbReference>
<dbReference type="PANTHER" id="PTHR13847">
    <property type="entry name" value="SARCOSINE DEHYDROGENASE-RELATED"/>
    <property type="match status" value="1"/>
</dbReference>
<dbReference type="PROSITE" id="PS51257">
    <property type="entry name" value="PROKAR_LIPOPROTEIN"/>
    <property type="match status" value="1"/>
</dbReference>
<comment type="catalytic activity">
    <reaction evidence="4">
        <text>glycine + O2 + H2O = glyoxylate + H2O2 + NH4(+)</text>
        <dbReference type="Rhea" id="RHEA:11532"/>
        <dbReference type="ChEBI" id="CHEBI:15377"/>
        <dbReference type="ChEBI" id="CHEBI:15379"/>
        <dbReference type="ChEBI" id="CHEBI:16240"/>
        <dbReference type="ChEBI" id="CHEBI:28938"/>
        <dbReference type="ChEBI" id="CHEBI:36655"/>
        <dbReference type="ChEBI" id="CHEBI:57305"/>
        <dbReference type="EC" id="1.4.3.19"/>
    </reaction>
</comment>
<dbReference type="Pfam" id="PF01266">
    <property type="entry name" value="DAO"/>
    <property type="match status" value="1"/>
</dbReference>
<dbReference type="InterPro" id="IPR036188">
    <property type="entry name" value="FAD/NAD-bd_sf"/>
</dbReference>
<gene>
    <name evidence="7" type="primary">thiO</name>
    <name evidence="7" type="ORF">IEQ44_04515</name>
</gene>
<comment type="pathway">
    <text evidence="1">Cofactor biosynthesis; thiamine diphosphate biosynthesis.</text>
</comment>
<keyword evidence="3 7" id="KW-0560">Oxidoreductase</keyword>
<evidence type="ECO:0000313" key="7">
    <source>
        <dbReference type="EMBL" id="MBE7323912.1"/>
    </source>
</evidence>
<dbReference type="Gene3D" id="3.50.50.60">
    <property type="entry name" value="FAD/NAD(P)-binding domain"/>
    <property type="match status" value="1"/>
</dbReference>
<dbReference type="Gene3D" id="3.30.9.10">
    <property type="entry name" value="D-Amino Acid Oxidase, subunit A, domain 2"/>
    <property type="match status" value="1"/>
</dbReference>
<dbReference type="InterPro" id="IPR006076">
    <property type="entry name" value="FAD-dep_OxRdtase"/>
</dbReference>
<evidence type="ECO:0000256" key="1">
    <source>
        <dbReference type="ARBA" id="ARBA00004948"/>
    </source>
</evidence>